<dbReference type="AlphaFoldDB" id="A0A840EBP0"/>
<protein>
    <submittedName>
        <fullName evidence="3">Uncharacterized protein</fullName>
    </submittedName>
</protein>
<keyword evidence="4" id="KW-1185">Reference proteome</keyword>
<dbReference type="Proteomes" id="UP000576209">
    <property type="component" value="Unassembled WGS sequence"/>
</dbReference>
<evidence type="ECO:0000313" key="4">
    <source>
        <dbReference type="Proteomes" id="UP000576209"/>
    </source>
</evidence>
<keyword evidence="1" id="KW-0812">Transmembrane</keyword>
<evidence type="ECO:0000256" key="1">
    <source>
        <dbReference type="SAM" id="Phobius"/>
    </source>
</evidence>
<evidence type="ECO:0000313" key="3">
    <source>
        <dbReference type="EMBL" id="MBB4078396.1"/>
    </source>
</evidence>
<dbReference type="RefSeq" id="WP_183494648.1">
    <property type="nucleotide sequence ID" value="NZ_JACIFF010000002.1"/>
</dbReference>
<feature type="signal peptide" evidence="2">
    <location>
        <begin position="1"/>
        <end position="21"/>
    </location>
</feature>
<accession>A0A840EBP0</accession>
<keyword evidence="1" id="KW-1133">Transmembrane helix</keyword>
<feature type="chain" id="PRO_5032728228" evidence="2">
    <location>
        <begin position="22"/>
        <end position="71"/>
    </location>
</feature>
<comment type="caution">
    <text evidence="3">The sequence shown here is derived from an EMBL/GenBank/DDBJ whole genome shotgun (WGS) entry which is preliminary data.</text>
</comment>
<keyword evidence="2" id="KW-0732">Signal</keyword>
<evidence type="ECO:0000256" key="2">
    <source>
        <dbReference type="SAM" id="SignalP"/>
    </source>
</evidence>
<reference evidence="3 4" key="1">
    <citation type="submission" date="2020-08" db="EMBL/GenBank/DDBJ databases">
        <title>Genomic Encyclopedia of Type Strains, Phase IV (KMG-IV): sequencing the most valuable type-strain genomes for metagenomic binning, comparative biology and taxonomic classification.</title>
        <authorList>
            <person name="Goeker M."/>
        </authorList>
    </citation>
    <scope>NUCLEOTIDE SEQUENCE [LARGE SCALE GENOMIC DNA]</scope>
    <source>
        <strain evidence="3 4">DSM 105137</strain>
    </source>
</reference>
<organism evidence="3 4">
    <name type="scientific">Neolewinella aquimaris</name>
    <dbReference type="NCBI Taxonomy" id="1835722"/>
    <lineage>
        <taxon>Bacteria</taxon>
        <taxon>Pseudomonadati</taxon>
        <taxon>Bacteroidota</taxon>
        <taxon>Saprospiria</taxon>
        <taxon>Saprospirales</taxon>
        <taxon>Lewinellaceae</taxon>
        <taxon>Neolewinella</taxon>
    </lineage>
</organism>
<feature type="transmembrane region" description="Helical" evidence="1">
    <location>
        <begin position="47"/>
        <end position="65"/>
    </location>
</feature>
<keyword evidence="1" id="KW-0472">Membrane</keyword>
<proteinExistence type="predicted"/>
<sequence>MTNRIYSILATIIASASGLLAQAEGESPYSSSTVDTPTGGSFFADNGLVIVAALIFFLLILFVVLKGRRRA</sequence>
<gene>
    <name evidence="3" type="ORF">GGR28_001009</name>
</gene>
<name>A0A840EBP0_9BACT</name>
<dbReference type="EMBL" id="JACIFF010000002">
    <property type="protein sequence ID" value="MBB4078396.1"/>
    <property type="molecule type" value="Genomic_DNA"/>
</dbReference>